<feature type="compositionally biased region" description="Low complexity" evidence="16">
    <location>
        <begin position="387"/>
        <end position="396"/>
    </location>
</feature>
<feature type="transmembrane region" description="Helical" evidence="15">
    <location>
        <begin position="725"/>
        <end position="747"/>
    </location>
</feature>
<feature type="region of interest" description="Disordered" evidence="16">
    <location>
        <begin position="374"/>
        <end position="434"/>
    </location>
</feature>
<dbReference type="Pfam" id="PF00001">
    <property type="entry name" value="7tm_1"/>
    <property type="match status" value="1"/>
</dbReference>
<evidence type="ECO:0000313" key="18">
    <source>
        <dbReference type="EMBL" id="KAJ4923367.1"/>
    </source>
</evidence>
<keyword evidence="13" id="KW-1015">Disulfide bond</keyword>
<keyword evidence="19" id="KW-1185">Reference proteome</keyword>
<dbReference type="GO" id="GO:0005452">
    <property type="term" value="F:solute:inorganic anion antiporter activity"/>
    <property type="evidence" value="ECO:0007669"/>
    <property type="project" value="InterPro"/>
</dbReference>
<feature type="transmembrane region" description="Helical" evidence="15">
    <location>
        <begin position="944"/>
        <end position="963"/>
    </location>
</feature>
<dbReference type="GO" id="GO:0004995">
    <property type="term" value="F:tachykinin receptor activity"/>
    <property type="evidence" value="ECO:0007669"/>
    <property type="project" value="InterPro"/>
</dbReference>
<dbReference type="EMBL" id="JAPTMU010000034">
    <property type="protein sequence ID" value="KAJ4923367.1"/>
    <property type="molecule type" value="Genomic_DNA"/>
</dbReference>
<evidence type="ECO:0000256" key="12">
    <source>
        <dbReference type="ARBA" id="ARBA00023224"/>
    </source>
</evidence>
<evidence type="ECO:0000256" key="8">
    <source>
        <dbReference type="ARBA" id="ARBA00023065"/>
    </source>
</evidence>
<evidence type="ECO:0000256" key="4">
    <source>
        <dbReference type="ARBA" id="ARBA00022475"/>
    </source>
</evidence>
<keyword evidence="10" id="KW-0449">Lipoprotein</keyword>
<keyword evidence="7 14" id="KW-0297">G-protein coupled receptor</keyword>
<organism evidence="18 19">
    <name type="scientific">Pogonophryne albipinna</name>
    <dbReference type="NCBI Taxonomy" id="1090488"/>
    <lineage>
        <taxon>Eukaryota</taxon>
        <taxon>Metazoa</taxon>
        <taxon>Chordata</taxon>
        <taxon>Craniata</taxon>
        <taxon>Vertebrata</taxon>
        <taxon>Euteleostomi</taxon>
        <taxon>Actinopterygii</taxon>
        <taxon>Neopterygii</taxon>
        <taxon>Teleostei</taxon>
        <taxon>Neoteleostei</taxon>
        <taxon>Acanthomorphata</taxon>
        <taxon>Eupercaria</taxon>
        <taxon>Perciformes</taxon>
        <taxon>Notothenioidei</taxon>
        <taxon>Pogonophryne</taxon>
    </lineage>
</organism>
<dbReference type="InterPro" id="IPR016152">
    <property type="entry name" value="PTrfase/Anion_transptr"/>
</dbReference>
<keyword evidence="5 14" id="KW-0812">Transmembrane</keyword>
<dbReference type="PANTHER" id="PTHR11453">
    <property type="entry name" value="ANION EXCHANGE PROTEIN"/>
    <property type="match status" value="1"/>
</dbReference>
<keyword evidence="8 15" id="KW-0406">Ion transport</keyword>
<dbReference type="Proteomes" id="UP001219934">
    <property type="component" value="Unassembled WGS sequence"/>
</dbReference>
<gene>
    <name evidence="18" type="ORF">JOQ06_029581</name>
</gene>
<dbReference type="PRINTS" id="PR00237">
    <property type="entry name" value="GPCRRHODOPSN"/>
</dbReference>
<feature type="transmembrane region" description="Helical" evidence="15">
    <location>
        <begin position="152"/>
        <end position="171"/>
    </location>
</feature>
<dbReference type="GO" id="GO:0051453">
    <property type="term" value="P:regulation of intracellular pH"/>
    <property type="evidence" value="ECO:0007669"/>
    <property type="project" value="TreeGrafter"/>
</dbReference>
<dbReference type="FunFam" id="3.40.930.10:FF:000024">
    <property type="entry name" value="Anion exchange protein"/>
    <property type="match status" value="1"/>
</dbReference>
<evidence type="ECO:0000256" key="15">
    <source>
        <dbReference type="RuleBase" id="RU362035"/>
    </source>
</evidence>
<keyword evidence="3 15" id="KW-0813">Transport</keyword>
<keyword evidence="10" id="KW-0564">Palmitate</keyword>
<feature type="non-terminal residue" evidence="18">
    <location>
        <position position="1"/>
    </location>
</feature>
<dbReference type="PRINTS" id="PR00244">
    <property type="entry name" value="NEUROKININR"/>
</dbReference>
<comment type="caution">
    <text evidence="18">The sequence shown here is derived from an EMBL/GenBank/DDBJ whole genome shotgun (WGS) entry which is preliminary data.</text>
</comment>
<dbReference type="SUPFAM" id="SSF81321">
    <property type="entry name" value="Family A G protein-coupled receptor-like"/>
    <property type="match status" value="1"/>
</dbReference>
<feature type="transmembrane region" description="Helical" evidence="15">
    <location>
        <begin position="642"/>
        <end position="662"/>
    </location>
</feature>
<comment type="similarity">
    <text evidence="2 15">Belongs to the anion exchanger (TC 2.A.31) family.</text>
</comment>
<keyword evidence="4" id="KW-1003">Cell membrane</keyword>
<evidence type="ECO:0000256" key="13">
    <source>
        <dbReference type="PIRSR" id="PIRSR601681-50"/>
    </source>
</evidence>
<dbReference type="Pfam" id="PF07565">
    <property type="entry name" value="Band_3_cyto"/>
    <property type="match status" value="1"/>
</dbReference>
<dbReference type="Pfam" id="PF00955">
    <property type="entry name" value="HCO3_cotransp"/>
    <property type="match status" value="1"/>
</dbReference>
<dbReference type="GO" id="GO:0008509">
    <property type="term" value="F:monoatomic anion transmembrane transporter activity"/>
    <property type="evidence" value="ECO:0007669"/>
    <property type="project" value="InterPro"/>
</dbReference>
<keyword evidence="9 15" id="KW-0472">Membrane</keyword>
<dbReference type="PROSITE" id="PS50262">
    <property type="entry name" value="G_PROTEIN_RECEP_F1_2"/>
    <property type="match status" value="1"/>
</dbReference>
<feature type="disulfide bond" evidence="13">
    <location>
        <begin position="108"/>
        <end position="183"/>
    </location>
</feature>
<name>A0AAD6F790_9TELE</name>
<dbReference type="GO" id="GO:0005886">
    <property type="term" value="C:plasma membrane"/>
    <property type="evidence" value="ECO:0007669"/>
    <property type="project" value="UniProtKB-SubCell"/>
</dbReference>
<dbReference type="InterPro" id="IPR000276">
    <property type="entry name" value="GPCR_Rhodpsn"/>
</dbReference>
<feature type="compositionally biased region" description="Polar residues" evidence="16">
    <location>
        <begin position="420"/>
        <end position="434"/>
    </location>
</feature>
<dbReference type="PROSITE" id="PS00237">
    <property type="entry name" value="G_PROTEIN_RECEP_F1_1"/>
    <property type="match status" value="1"/>
</dbReference>
<evidence type="ECO:0000313" key="19">
    <source>
        <dbReference type="Proteomes" id="UP001219934"/>
    </source>
</evidence>
<evidence type="ECO:0000256" key="9">
    <source>
        <dbReference type="ARBA" id="ARBA00023136"/>
    </source>
</evidence>
<keyword evidence="6 15" id="KW-1133">Transmembrane helix</keyword>
<evidence type="ECO:0000256" key="3">
    <source>
        <dbReference type="ARBA" id="ARBA00022448"/>
    </source>
</evidence>
<accession>A0AAD6F790</accession>
<feature type="transmembrane region" description="Helical" evidence="15">
    <location>
        <begin position="888"/>
        <end position="912"/>
    </location>
</feature>
<dbReference type="InterPro" id="IPR017452">
    <property type="entry name" value="GPCR_Rhodpsn_7TM"/>
</dbReference>
<feature type="transmembrane region" description="Helical" evidence="15">
    <location>
        <begin position="198"/>
        <end position="228"/>
    </location>
</feature>
<comment type="similarity">
    <text evidence="14">Belongs to the G-protein coupled receptor 1 family.</text>
</comment>
<evidence type="ECO:0000256" key="14">
    <source>
        <dbReference type="RuleBase" id="RU000688"/>
    </source>
</evidence>
<keyword evidence="12 14" id="KW-0807">Transducer</keyword>
<proteinExistence type="inferred from homology"/>
<evidence type="ECO:0000256" key="2">
    <source>
        <dbReference type="ARBA" id="ARBA00010993"/>
    </source>
</evidence>
<feature type="transmembrane region" description="Helical" evidence="15">
    <location>
        <begin position="858"/>
        <end position="876"/>
    </location>
</feature>
<feature type="transmembrane region" description="Helical" evidence="15">
    <location>
        <begin position="73"/>
        <end position="93"/>
    </location>
</feature>
<dbReference type="FunFam" id="1.10.287.570:FF:000001">
    <property type="entry name" value="Anion exchange protein"/>
    <property type="match status" value="1"/>
</dbReference>
<dbReference type="InterPro" id="IPR011531">
    <property type="entry name" value="HCO3_transpt-like_TM_dom"/>
</dbReference>
<feature type="transmembrane region" description="Helical" evidence="15">
    <location>
        <begin position="249"/>
        <end position="269"/>
    </location>
</feature>
<evidence type="ECO:0000256" key="11">
    <source>
        <dbReference type="ARBA" id="ARBA00023170"/>
    </source>
</evidence>
<keyword evidence="11 14" id="KW-0675">Receptor</keyword>
<dbReference type="InterPro" id="IPR013769">
    <property type="entry name" value="Band3_cytoplasmic_dom"/>
</dbReference>
<evidence type="ECO:0000256" key="1">
    <source>
        <dbReference type="ARBA" id="ARBA00004651"/>
    </source>
</evidence>
<dbReference type="SUPFAM" id="SSF55804">
    <property type="entry name" value="Phoshotransferase/anion transport protein"/>
    <property type="match status" value="1"/>
</dbReference>
<evidence type="ECO:0000256" key="10">
    <source>
        <dbReference type="ARBA" id="ARBA00023139"/>
    </source>
</evidence>
<reference evidence="18" key="1">
    <citation type="submission" date="2022-11" db="EMBL/GenBank/DDBJ databases">
        <title>Chromosome-level genome of Pogonophryne albipinna.</title>
        <authorList>
            <person name="Jo E."/>
        </authorList>
    </citation>
    <scope>NUCLEOTIDE SEQUENCE</scope>
    <source>
        <strain evidence="18">SGF0006</strain>
        <tissue evidence="18">Muscle</tissue>
    </source>
</reference>
<comment type="subcellular location">
    <subcellularLocation>
        <location evidence="1">Cell membrane</location>
        <topology evidence="1">Multi-pass membrane protein</topology>
    </subcellularLocation>
    <subcellularLocation>
        <location evidence="15">Membrane</location>
        <topology evidence="15">Multi-pass membrane protein</topology>
    </subcellularLocation>
</comment>
<dbReference type="Gene3D" id="3.40.930.10">
    <property type="entry name" value="Mannitol-specific EII, Chain A"/>
    <property type="match status" value="1"/>
</dbReference>
<protein>
    <recommendedName>
        <fullName evidence="15">Anion exchange protein</fullName>
    </recommendedName>
</protein>
<evidence type="ECO:0000256" key="6">
    <source>
        <dbReference type="ARBA" id="ARBA00022989"/>
    </source>
</evidence>
<dbReference type="InterPro" id="IPR001681">
    <property type="entry name" value="Neurokn_rcpt"/>
</dbReference>
<feature type="transmembrane region" description="Helical" evidence="15">
    <location>
        <begin position="35"/>
        <end position="61"/>
    </location>
</feature>
<sequence length="980" mass="110674">MDPLFNTTEFNGTGNNGSGNGSEGLNQFVQPVWQIALWGVLYCSMVAVSVVGNMVVIWIILAHKRMRTVTNYFLVNLAFAEASMSAFNTVINFTYAVHNEWYFGPIYCRFHNFFPIAAIFASIYSMTAIALDRYMAIIRPLQQRLSSTETRMVVLVIWTLALLLAFPQYHFSSIAALPGRTVCYIDWPEYSSLDFRKLYYVCVTVLIYFLPLCIMGCAYTIVGVTLWASEIPGDSSQRYKEQLIAKRKVVKMMMVVVCTFAICWLPYHVYFLLHEFFPELFEQRYIQQVYLGVMWLAMSSTMYNPIIYYCLNSSLFELRTCLQTGSILLDLEGYSLPQIVDEIVERQISDGLISPDLKEKISFVLLRKHRHQTKKPIHRSLADIGKSSNASQSSASGIHRSTEELNNRQTGSLSKLHPSQCRSMNDISDTPSTDQLKNKFMKKIPRDAEASNVLVGEVDFLDKPFVSFVRLAQATTLGGLTEVPVPTRFLFILLGPHGKTKAYNEIGRAIATLMTDDLFSDVAYKARDREDLIAGVDEFLDEVIVLPPGEWDPKIRIEPPKKVPSAEMRKSVLNLNELGQMNGSAGGAAGGEEEEFPAPHELGEELQFTGRFCGGLWLDIKRKIPWICSDIYDGFHIQSISAVLFIYLGCITNAITFGGLLGDATDNYQGVMESFIGTALAGTVFCLFSGQPLIILSSTGPILIFEKLLYEFSKSNGIDYMELRLWIGLHSCLQCFLLVITDASYIIKYMTRFTEEGFSSLISFIFISDAIKKMIGAWKYYPINRGFKPDLVTSYKCDCVPPDQASALGFNTSAPLADDNMTMLFNMTDMDWSQLSKKECVKYGGVLVGNSCKYVPDLALMSFILFFGTYSMTVSLKKFKFSRYFPTMLRSFLSDFSIIISILVFCGLDHLMELDTPKLHVPTEIKPTRPDRGWLVMPFGKNPWWWYVASSVPALLVTILIFMDQQISAVIVNRKENKLK</sequence>
<evidence type="ECO:0000256" key="16">
    <source>
        <dbReference type="SAM" id="MobiDB-lite"/>
    </source>
</evidence>
<dbReference type="GO" id="GO:0008510">
    <property type="term" value="F:sodium:bicarbonate symporter activity"/>
    <property type="evidence" value="ECO:0007669"/>
    <property type="project" value="TreeGrafter"/>
</dbReference>
<dbReference type="Gene3D" id="1.10.287.570">
    <property type="entry name" value="Helical hairpin bin"/>
    <property type="match status" value="1"/>
</dbReference>
<feature type="transmembrane region" description="Helical" evidence="15">
    <location>
        <begin position="674"/>
        <end position="704"/>
    </location>
</feature>
<dbReference type="NCBIfam" id="TIGR00834">
    <property type="entry name" value="ae"/>
    <property type="match status" value="1"/>
</dbReference>
<dbReference type="Gene3D" id="1.20.1070.10">
    <property type="entry name" value="Rhodopsin 7-helix transmembrane proteins"/>
    <property type="match status" value="1"/>
</dbReference>
<dbReference type="PANTHER" id="PTHR11453:SF20">
    <property type="entry name" value="ELECTROGENIC SODIUM BICARBONATE COTRANSPORTER 4"/>
    <property type="match status" value="1"/>
</dbReference>
<dbReference type="InterPro" id="IPR003020">
    <property type="entry name" value="HCO3_transpt_euk"/>
</dbReference>
<feature type="domain" description="G-protein coupled receptors family 1 profile" evidence="17">
    <location>
        <begin position="52"/>
        <end position="308"/>
    </location>
</feature>
<feature type="transmembrane region" description="Helical" evidence="15">
    <location>
        <begin position="113"/>
        <end position="131"/>
    </location>
</feature>
<evidence type="ECO:0000256" key="5">
    <source>
        <dbReference type="ARBA" id="ARBA00022692"/>
    </source>
</evidence>
<evidence type="ECO:0000259" key="17">
    <source>
        <dbReference type="PROSITE" id="PS50262"/>
    </source>
</evidence>
<evidence type="ECO:0000256" key="7">
    <source>
        <dbReference type="ARBA" id="ARBA00023040"/>
    </source>
</evidence>
<dbReference type="AlphaFoldDB" id="A0AAD6F790"/>